<comment type="similarity">
    <text evidence="2">Belongs to the plant tobamovirus multiplication TOM1 protein family.</text>
</comment>
<evidence type="ECO:0000256" key="2">
    <source>
        <dbReference type="ARBA" id="ARBA00006779"/>
    </source>
</evidence>
<dbReference type="PANTHER" id="PTHR31142">
    <property type="entry name" value="TOBAMOVIRUS MULTIPLICATION PROTEIN 1-LIKE ISOFORM X1"/>
    <property type="match status" value="1"/>
</dbReference>
<evidence type="ECO:0000256" key="7">
    <source>
        <dbReference type="SAM" id="Phobius"/>
    </source>
</evidence>
<dbReference type="GO" id="GO:0009705">
    <property type="term" value="C:plant-type vacuole membrane"/>
    <property type="evidence" value="ECO:0007669"/>
    <property type="project" value="TreeGrafter"/>
</dbReference>
<accession>A0AAW1HD56</accession>
<evidence type="ECO:0000256" key="3">
    <source>
        <dbReference type="ARBA" id="ARBA00022554"/>
    </source>
</evidence>
<feature type="transmembrane region" description="Helical" evidence="7">
    <location>
        <begin position="22"/>
        <end position="46"/>
    </location>
</feature>
<dbReference type="Proteomes" id="UP001443914">
    <property type="component" value="Unassembled WGS sequence"/>
</dbReference>
<feature type="transmembrane region" description="Helical" evidence="7">
    <location>
        <begin position="200"/>
        <end position="217"/>
    </location>
</feature>
<keyword evidence="10" id="KW-1185">Reference proteome</keyword>
<evidence type="ECO:0000259" key="8">
    <source>
        <dbReference type="Pfam" id="PF06454"/>
    </source>
</evidence>
<feature type="transmembrane region" description="Helical" evidence="7">
    <location>
        <begin position="279"/>
        <end position="300"/>
    </location>
</feature>
<organism evidence="9 10">
    <name type="scientific">Saponaria officinalis</name>
    <name type="common">Common soapwort</name>
    <name type="synonym">Lychnis saponaria</name>
    <dbReference type="NCBI Taxonomy" id="3572"/>
    <lineage>
        <taxon>Eukaryota</taxon>
        <taxon>Viridiplantae</taxon>
        <taxon>Streptophyta</taxon>
        <taxon>Embryophyta</taxon>
        <taxon>Tracheophyta</taxon>
        <taxon>Spermatophyta</taxon>
        <taxon>Magnoliopsida</taxon>
        <taxon>eudicotyledons</taxon>
        <taxon>Gunneridae</taxon>
        <taxon>Pentapetalae</taxon>
        <taxon>Caryophyllales</taxon>
        <taxon>Caryophyllaceae</taxon>
        <taxon>Caryophylleae</taxon>
        <taxon>Saponaria</taxon>
    </lineage>
</organism>
<feature type="domain" description="THH1/TOM1/TOM3" evidence="8">
    <location>
        <begin position="12"/>
        <end position="221"/>
    </location>
</feature>
<feature type="domain" description="THH1/TOM1/TOM3" evidence="8">
    <location>
        <begin position="261"/>
        <end position="307"/>
    </location>
</feature>
<keyword evidence="6 7" id="KW-0472">Membrane</keyword>
<dbReference type="InterPro" id="IPR009457">
    <property type="entry name" value="THH1/TOM1/TOM3_dom"/>
</dbReference>
<feature type="transmembrane region" description="Helical" evidence="7">
    <location>
        <begin position="58"/>
        <end position="83"/>
    </location>
</feature>
<dbReference type="InterPro" id="IPR040226">
    <property type="entry name" value="THH1/TOM1/TOM3"/>
</dbReference>
<gene>
    <name evidence="9" type="ORF">RND81_12G199900</name>
</gene>
<feature type="transmembrane region" description="Helical" evidence="7">
    <location>
        <begin position="162"/>
        <end position="179"/>
    </location>
</feature>
<dbReference type="Pfam" id="PF06454">
    <property type="entry name" value="THH1_TOM1-3_dom"/>
    <property type="match status" value="2"/>
</dbReference>
<comment type="caution">
    <text evidence="9">The sequence shown here is derived from an EMBL/GenBank/DDBJ whole genome shotgun (WGS) entry which is preliminary data.</text>
</comment>
<proteinExistence type="inferred from homology"/>
<keyword evidence="4 7" id="KW-0812">Transmembrane</keyword>
<sequence>MVLDGITRPELMSESTQWQHTTFYAISAAYALLSALALIQLIRIQLRVHECGWTTQKVFHFMNFIVNAARAAVFGSDMFAFVLRPKVLTLVLLHLPVLFYFTTYTLLVLFWAEIYYQARDRPTDRLKVRYISVNCVVYVFQILIWVYLWLNDDSFVGSISQLFIAVVPFIAALGFLLYGTRLFLMLKRFPIDSRGRRNKLFEVGSVTAICVTCFLAHCVMEYRYTTKIISSIAGDNLLSTVDACRQGEFSKDSMCMPRDQVAMSAFDADASPRVLNHPLVDLICYTLTEILPSAFVLFILRKLPAKRD</sequence>
<name>A0AAW1HD56_SAPOF</name>
<evidence type="ECO:0000256" key="5">
    <source>
        <dbReference type="ARBA" id="ARBA00022989"/>
    </source>
</evidence>
<evidence type="ECO:0000256" key="4">
    <source>
        <dbReference type="ARBA" id="ARBA00022692"/>
    </source>
</evidence>
<evidence type="ECO:0000256" key="6">
    <source>
        <dbReference type="ARBA" id="ARBA00023136"/>
    </source>
</evidence>
<protein>
    <recommendedName>
        <fullName evidence="8">THH1/TOM1/TOM3 domain-containing protein</fullName>
    </recommendedName>
</protein>
<feature type="transmembrane region" description="Helical" evidence="7">
    <location>
        <begin position="128"/>
        <end position="150"/>
    </location>
</feature>
<dbReference type="PANTHER" id="PTHR31142:SF1">
    <property type="entry name" value="TOBAMOVIRUS MULTIPLICATION PROTEIN 1"/>
    <property type="match status" value="1"/>
</dbReference>
<dbReference type="EMBL" id="JBDFQZ010000012">
    <property type="protein sequence ID" value="KAK9673934.1"/>
    <property type="molecule type" value="Genomic_DNA"/>
</dbReference>
<keyword evidence="3" id="KW-0926">Vacuole</keyword>
<evidence type="ECO:0000256" key="1">
    <source>
        <dbReference type="ARBA" id="ARBA00004128"/>
    </source>
</evidence>
<dbReference type="AlphaFoldDB" id="A0AAW1HD56"/>
<evidence type="ECO:0000313" key="10">
    <source>
        <dbReference type="Proteomes" id="UP001443914"/>
    </source>
</evidence>
<evidence type="ECO:0000313" key="9">
    <source>
        <dbReference type="EMBL" id="KAK9673934.1"/>
    </source>
</evidence>
<comment type="subcellular location">
    <subcellularLocation>
        <location evidence="1">Vacuole membrane</location>
        <topology evidence="1">Multi-pass membrane protein</topology>
    </subcellularLocation>
</comment>
<reference evidence="9" key="1">
    <citation type="submission" date="2024-03" db="EMBL/GenBank/DDBJ databases">
        <title>WGS assembly of Saponaria officinalis var. Norfolk2.</title>
        <authorList>
            <person name="Jenkins J."/>
            <person name="Shu S."/>
            <person name="Grimwood J."/>
            <person name="Barry K."/>
            <person name="Goodstein D."/>
            <person name="Schmutz J."/>
            <person name="Leebens-Mack J."/>
            <person name="Osbourn A."/>
        </authorList>
    </citation>
    <scope>NUCLEOTIDE SEQUENCE [LARGE SCALE GENOMIC DNA]</scope>
    <source>
        <strain evidence="9">JIC</strain>
    </source>
</reference>
<feature type="transmembrane region" description="Helical" evidence="7">
    <location>
        <begin position="95"/>
        <end position="116"/>
    </location>
</feature>
<keyword evidence="5 7" id="KW-1133">Transmembrane helix</keyword>